<evidence type="ECO:0000256" key="2">
    <source>
        <dbReference type="SAM" id="SignalP"/>
    </source>
</evidence>
<dbReference type="EMBL" id="JAUEPP010000001">
    <property type="protein sequence ID" value="KAK3354351.1"/>
    <property type="molecule type" value="Genomic_DNA"/>
</dbReference>
<evidence type="ECO:0000313" key="4">
    <source>
        <dbReference type="Proteomes" id="UP001278500"/>
    </source>
</evidence>
<feature type="chain" id="PRO_5042017096" description="Secreted protein" evidence="2">
    <location>
        <begin position="20"/>
        <end position="136"/>
    </location>
</feature>
<protein>
    <recommendedName>
        <fullName evidence="5">Secreted protein</fullName>
    </recommendedName>
</protein>
<keyword evidence="4" id="KW-1185">Reference proteome</keyword>
<dbReference type="RefSeq" id="XP_062685729.1">
    <property type="nucleotide sequence ID" value="XM_062831588.1"/>
</dbReference>
<gene>
    <name evidence="3" type="ORF">B0H65DRAFT_9363</name>
</gene>
<evidence type="ECO:0000313" key="3">
    <source>
        <dbReference type="EMBL" id="KAK3354351.1"/>
    </source>
</evidence>
<feature type="compositionally biased region" description="Polar residues" evidence="1">
    <location>
        <begin position="100"/>
        <end position="114"/>
    </location>
</feature>
<reference evidence="3" key="2">
    <citation type="submission" date="2023-06" db="EMBL/GenBank/DDBJ databases">
        <authorList>
            <consortium name="Lawrence Berkeley National Laboratory"/>
            <person name="Haridas S."/>
            <person name="Hensen N."/>
            <person name="Bonometti L."/>
            <person name="Westerberg I."/>
            <person name="Brannstrom I.O."/>
            <person name="Guillou S."/>
            <person name="Cros-Aarteil S."/>
            <person name="Calhoun S."/>
            <person name="Kuo A."/>
            <person name="Mondo S."/>
            <person name="Pangilinan J."/>
            <person name="Riley R."/>
            <person name="Labutti K."/>
            <person name="Andreopoulos B."/>
            <person name="Lipzen A."/>
            <person name="Chen C."/>
            <person name="Yanf M."/>
            <person name="Daum C."/>
            <person name="Ng V."/>
            <person name="Clum A."/>
            <person name="Steindorff A."/>
            <person name="Ohm R."/>
            <person name="Martin F."/>
            <person name="Silar P."/>
            <person name="Natvig D."/>
            <person name="Lalanne C."/>
            <person name="Gautier V."/>
            <person name="Ament-Velasquez S.L."/>
            <person name="Kruys A."/>
            <person name="Hutchinson M.I."/>
            <person name="Powell A.J."/>
            <person name="Barry K."/>
            <person name="Miller A.N."/>
            <person name="Grigoriev I.V."/>
            <person name="Debuchy R."/>
            <person name="Gladieux P."/>
            <person name="Thoren M.H."/>
            <person name="Johannesson H."/>
        </authorList>
    </citation>
    <scope>NUCLEOTIDE SEQUENCE</scope>
    <source>
        <strain evidence="3">CBS 560.94</strain>
    </source>
</reference>
<organism evidence="3 4">
    <name type="scientific">Neurospora tetraspora</name>
    <dbReference type="NCBI Taxonomy" id="94610"/>
    <lineage>
        <taxon>Eukaryota</taxon>
        <taxon>Fungi</taxon>
        <taxon>Dikarya</taxon>
        <taxon>Ascomycota</taxon>
        <taxon>Pezizomycotina</taxon>
        <taxon>Sordariomycetes</taxon>
        <taxon>Sordariomycetidae</taxon>
        <taxon>Sordariales</taxon>
        <taxon>Sordariaceae</taxon>
        <taxon>Neurospora</taxon>
    </lineage>
</organism>
<comment type="caution">
    <text evidence="3">The sequence shown here is derived from an EMBL/GenBank/DDBJ whole genome shotgun (WGS) entry which is preliminary data.</text>
</comment>
<accession>A0AAE0MW19</accession>
<feature type="signal peptide" evidence="2">
    <location>
        <begin position="1"/>
        <end position="19"/>
    </location>
</feature>
<reference evidence="3" key="1">
    <citation type="journal article" date="2023" name="Mol. Phylogenet. Evol.">
        <title>Genome-scale phylogeny and comparative genomics of the fungal order Sordariales.</title>
        <authorList>
            <person name="Hensen N."/>
            <person name="Bonometti L."/>
            <person name="Westerberg I."/>
            <person name="Brannstrom I.O."/>
            <person name="Guillou S."/>
            <person name="Cros-Aarteil S."/>
            <person name="Calhoun S."/>
            <person name="Haridas S."/>
            <person name="Kuo A."/>
            <person name="Mondo S."/>
            <person name="Pangilinan J."/>
            <person name="Riley R."/>
            <person name="LaButti K."/>
            <person name="Andreopoulos B."/>
            <person name="Lipzen A."/>
            <person name="Chen C."/>
            <person name="Yan M."/>
            <person name="Daum C."/>
            <person name="Ng V."/>
            <person name="Clum A."/>
            <person name="Steindorff A."/>
            <person name="Ohm R.A."/>
            <person name="Martin F."/>
            <person name="Silar P."/>
            <person name="Natvig D.O."/>
            <person name="Lalanne C."/>
            <person name="Gautier V."/>
            <person name="Ament-Velasquez S.L."/>
            <person name="Kruys A."/>
            <person name="Hutchinson M.I."/>
            <person name="Powell A.J."/>
            <person name="Barry K."/>
            <person name="Miller A.N."/>
            <person name="Grigoriev I.V."/>
            <person name="Debuchy R."/>
            <person name="Gladieux P."/>
            <person name="Hiltunen Thoren M."/>
            <person name="Johannesson H."/>
        </authorList>
    </citation>
    <scope>NUCLEOTIDE SEQUENCE</scope>
    <source>
        <strain evidence="3">CBS 560.94</strain>
    </source>
</reference>
<name>A0AAE0MW19_9PEZI</name>
<evidence type="ECO:0008006" key="5">
    <source>
        <dbReference type="Google" id="ProtNLM"/>
    </source>
</evidence>
<keyword evidence="2" id="KW-0732">Signal</keyword>
<dbReference type="Proteomes" id="UP001278500">
    <property type="component" value="Unassembled WGS sequence"/>
</dbReference>
<feature type="region of interest" description="Disordered" evidence="1">
    <location>
        <begin position="98"/>
        <end position="118"/>
    </location>
</feature>
<evidence type="ECO:0000256" key="1">
    <source>
        <dbReference type="SAM" id="MobiDB-lite"/>
    </source>
</evidence>
<proteinExistence type="predicted"/>
<dbReference type="AlphaFoldDB" id="A0AAE0MW19"/>
<dbReference type="GeneID" id="87868742"/>
<sequence>MTLSHPALLFFSSSFPVLQFCLNCWATQLPPTSRRTTSKTAAAFLTLWCNRNTTLASRCTITVIPNRNDHPHQIRNTVRPALDHQASLSVTFHPRLTCRPQRSQTTNRPFSLAQNPPLLANPSMSFRGKFYSPPRT</sequence>